<dbReference type="RefSeq" id="WP_025066391.1">
    <property type="nucleotide sequence ID" value="NZ_CP013195.1"/>
</dbReference>
<dbReference type="eggNOG" id="ENOG5033T4A">
    <property type="taxonomic scope" value="Bacteria"/>
</dbReference>
<evidence type="ECO:0000313" key="3">
    <source>
        <dbReference type="Proteomes" id="UP000056252"/>
    </source>
</evidence>
<reference evidence="3" key="1">
    <citation type="submission" date="2015-11" db="EMBL/GenBank/DDBJ databases">
        <authorList>
            <person name="Holder M.E."/>
            <person name="Ajami N.J."/>
            <person name="Petrosino J.F."/>
        </authorList>
    </citation>
    <scope>NUCLEOTIDE SEQUENCE [LARGE SCALE GENOMIC DNA]</scope>
    <source>
        <strain evidence="3">F0113</strain>
    </source>
</reference>
<keyword evidence="1" id="KW-1133">Transmembrane helix</keyword>
<dbReference type="KEGG" id="peo:AS203_02950"/>
<name>A0A0S2KIP7_9BACT</name>
<accession>A0A0S2KIP7</accession>
<proteinExistence type="predicted"/>
<keyword evidence="1" id="KW-0812">Transmembrane</keyword>
<dbReference type="OrthoDB" id="1082490at2"/>
<organism evidence="2 3">
    <name type="scientific">Hoylesella enoeca</name>
    <dbReference type="NCBI Taxonomy" id="76123"/>
    <lineage>
        <taxon>Bacteria</taxon>
        <taxon>Pseudomonadati</taxon>
        <taxon>Bacteroidota</taxon>
        <taxon>Bacteroidia</taxon>
        <taxon>Bacteroidales</taxon>
        <taxon>Prevotellaceae</taxon>
        <taxon>Hoylesella</taxon>
    </lineage>
</organism>
<feature type="transmembrane region" description="Helical" evidence="1">
    <location>
        <begin position="46"/>
        <end position="65"/>
    </location>
</feature>
<keyword evidence="1" id="KW-0472">Membrane</keyword>
<feature type="transmembrane region" description="Helical" evidence="1">
    <location>
        <begin position="112"/>
        <end position="129"/>
    </location>
</feature>
<dbReference type="Proteomes" id="UP000056252">
    <property type="component" value="Chromosome"/>
</dbReference>
<dbReference type="AlphaFoldDB" id="A0A0S2KIP7"/>
<protein>
    <submittedName>
        <fullName evidence="2">Uncharacterized protein</fullName>
    </submittedName>
</protein>
<evidence type="ECO:0000313" key="2">
    <source>
        <dbReference type="EMBL" id="ALO48170.1"/>
    </source>
</evidence>
<dbReference type="STRING" id="76123.AS203_02950"/>
<feature type="transmembrane region" description="Helical" evidence="1">
    <location>
        <begin position="86"/>
        <end position="106"/>
    </location>
</feature>
<dbReference type="EMBL" id="CP013195">
    <property type="protein sequence ID" value="ALO48170.1"/>
    <property type="molecule type" value="Genomic_DNA"/>
</dbReference>
<gene>
    <name evidence="2" type="ORF">AS203_02950</name>
</gene>
<keyword evidence="3" id="KW-1185">Reference proteome</keyword>
<evidence type="ECO:0000256" key="1">
    <source>
        <dbReference type="SAM" id="Phobius"/>
    </source>
</evidence>
<feature type="transmembrane region" description="Helical" evidence="1">
    <location>
        <begin position="7"/>
        <end position="26"/>
    </location>
</feature>
<sequence length="139" mass="16049">MERISKILMTEFCMALGLSLLIVVLFETDLLPAGWLAGEKSSEFVWAMVMELFTICAIPIALRLFRFGRVSTQLKTAPERALLRWGTLRLLLLCVPMFVNALLYYLYMATSFGYMGIILVLCLFFIYPSRRRCETETER</sequence>